<proteinExistence type="predicted"/>
<feature type="region of interest" description="Disordered" evidence="1">
    <location>
        <begin position="1"/>
        <end position="57"/>
    </location>
</feature>
<evidence type="ECO:0000313" key="2">
    <source>
        <dbReference type="EMBL" id="CAH0110588.1"/>
    </source>
</evidence>
<accession>A0A8J2WMQ3</accession>
<sequence>MCPPEKGEDPHRNFKKREGESHHSMINSLAPGRQNGSQGPSSASLSDSGVVAVESCP</sequence>
<dbReference type="Proteomes" id="UP000789390">
    <property type="component" value="Unassembled WGS sequence"/>
</dbReference>
<feature type="compositionally biased region" description="Basic and acidic residues" evidence="1">
    <location>
        <begin position="1"/>
        <end position="23"/>
    </location>
</feature>
<feature type="compositionally biased region" description="Polar residues" evidence="1">
    <location>
        <begin position="34"/>
        <end position="47"/>
    </location>
</feature>
<keyword evidence="3" id="KW-1185">Reference proteome</keyword>
<dbReference type="AlphaFoldDB" id="A0A8J2WMQ3"/>
<evidence type="ECO:0000256" key="1">
    <source>
        <dbReference type="SAM" id="MobiDB-lite"/>
    </source>
</evidence>
<gene>
    <name evidence="2" type="ORF">DGAL_LOCUS14158</name>
</gene>
<protein>
    <submittedName>
        <fullName evidence="2">Uncharacterized protein</fullName>
    </submittedName>
</protein>
<evidence type="ECO:0000313" key="3">
    <source>
        <dbReference type="Proteomes" id="UP000789390"/>
    </source>
</evidence>
<reference evidence="2" key="1">
    <citation type="submission" date="2021-11" db="EMBL/GenBank/DDBJ databases">
        <authorList>
            <person name="Schell T."/>
        </authorList>
    </citation>
    <scope>NUCLEOTIDE SEQUENCE</scope>
    <source>
        <strain evidence="2">M5</strain>
    </source>
</reference>
<organism evidence="2 3">
    <name type="scientific">Daphnia galeata</name>
    <dbReference type="NCBI Taxonomy" id="27404"/>
    <lineage>
        <taxon>Eukaryota</taxon>
        <taxon>Metazoa</taxon>
        <taxon>Ecdysozoa</taxon>
        <taxon>Arthropoda</taxon>
        <taxon>Crustacea</taxon>
        <taxon>Branchiopoda</taxon>
        <taxon>Diplostraca</taxon>
        <taxon>Cladocera</taxon>
        <taxon>Anomopoda</taxon>
        <taxon>Daphniidae</taxon>
        <taxon>Daphnia</taxon>
    </lineage>
</organism>
<name>A0A8J2WMQ3_9CRUS</name>
<dbReference type="EMBL" id="CAKKLH010000303">
    <property type="protein sequence ID" value="CAH0110588.1"/>
    <property type="molecule type" value="Genomic_DNA"/>
</dbReference>
<comment type="caution">
    <text evidence="2">The sequence shown here is derived from an EMBL/GenBank/DDBJ whole genome shotgun (WGS) entry which is preliminary data.</text>
</comment>